<proteinExistence type="predicted"/>
<dbReference type="AlphaFoldDB" id="A0A066RU27"/>
<dbReference type="Proteomes" id="UP000027192">
    <property type="component" value="Unassembled WGS sequence"/>
</dbReference>
<sequence>MSQSHNFFLDHLFHDTEQSEIVTFLTEIGLYFVLRLNGLSYSYTSVGSSLSLIQWRFSNGKLIIEDAAGVYQISLVQPDESGLLVEVVRGENKKVVLKKVCYLNVLAGVTSGDLESYDDELNLAMRPLYMKILEKILKEDTIKQMVVPLLSLLFAALLFFSL</sequence>
<dbReference type="EMBL" id="JMIB01000027">
    <property type="protein sequence ID" value="KDM90893.1"/>
    <property type="molecule type" value="Genomic_DNA"/>
</dbReference>
<name>A0A066RU27_9GAMM</name>
<dbReference type="STRING" id="1654360.EA58_14125"/>
<reference evidence="1 2" key="1">
    <citation type="submission" date="2014-04" db="EMBL/GenBank/DDBJ databases">
        <title>Draft genome sequence of Photobacterium halotolerans S2753: a solonamide, ngercheumicin and holomycin producer.</title>
        <authorList>
            <person name="Machado H.R."/>
            <person name="Gram L."/>
        </authorList>
    </citation>
    <scope>NUCLEOTIDE SEQUENCE [LARGE SCALE GENOMIC DNA]</scope>
    <source>
        <strain evidence="1 2">S2753</strain>
    </source>
</reference>
<dbReference type="RefSeq" id="WP_036753777.1">
    <property type="nucleotide sequence ID" value="NZ_JAGSGC010000004.1"/>
</dbReference>
<keyword evidence="2" id="KW-1185">Reference proteome</keyword>
<comment type="caution">
    <text evidence="1">The sequence shown here is derived from an EMBL/GenBank/DDBJ whole genome shotgun (WGS) entry which is preliminary data.</text>
</comment>
<protein>
    <submittedName>
        <fullName evidence="1">Uncharacterized protein</fullName>
    </submittedName>
</protein>
<accession>A0A066RU27</accession>
<evidence type="ECO:0000313" key="2">
    <source>
        <dbReference type="Proteomes" id="UP000027192"/>
    </source>
</evidence>
<evidence type="ECO:0000313" key="1">
    <source>
        <dbReference type="EMBL" id="KDM90893.1"/>
    </source>
</evidence>
<gene>
    <name evidence="1" type="ORF">EA58_14125</name>
</gene>
<organism evidence="1 2">
    <name type="scientific">Photobacterium galatheae</name>
    <dbReference type="NCBI Taxonomy" id="1654360"/>
    <lineage>
        <taxon>Bacteria</taxon>
        <taxon>Pseudomonadati</taxon>
        <taxon>Pseudomonadota</taxon>
        <taxon>Gammaproteobacteria</taxon>
        <taxon>Vibrionales</taxon>
        <taxon>Vibrionaceae</taxon>
        <taxon>Photobacterium</taxon>
    </lineage>
</organism>